<dbReference type="Pfam" id="PF00253">
    <property type="entry name" value="Ribosomal_S14"/>
    <property type="match status" value="1"/>
</dbReference>
<gene>
    <name evidence="4" type="ORF">SAMN06297387_107147</name>
</gene>
<dbReference type="InterPro" id="IPR043140">
    <property type="entry name" value="Ribosomal_uS14_sf"/>
</dbReference>
<dbReference type="AlphaFoldDB" id="A0A286DVW9"/>
<dbReference type="SUPFAM" id="SSF57716">
    <property type="entry name" value="Glucocorticoid receptor-like (DNA-binding domain)"/>
    <property type="match status" value="1"/>
</dbReference>
<dbReference type="GO" id="GO:0006412">
    <property type="term" value="P:translation"/>
    <property type="evidence" value="ECO:0007669"/>
    <property type="project" value="InterPro"/>
</dbReference>
<dbReference type="OrthoDB" id="9810484at2"/>
<dbReference type="GO" id="GO:0005840">
    <property type="term" value="C:ribosome"/>
    <property type="evidence" value="ECO:0007669"/>
    <property type="project" value="UniProtKB-KW"/>
</dbReference>
<dbReference type="InterPro" id="IPR001209">
    <property type="entry name" value="Ribosomal_uS14"/>
</dbReference>
<evidence type="ECO:0000313" key="5">
    <source>
        <dbReference type="Proteomes" id="UP000219072"/>
    </source>
</evidence>
<keyword evidence="3" id="KW-0687">Ribonucleoprotein</keyword>
<protein>
    <submittedName>
        <fullName evidence="4">Ribosomal protein S14p/S29e</fullName>
    </submittedName>
</protein>
<proteinExistence type="predicted"/>
<dbReference type="GO" id="GO:0003735">
    <property type="term" value="F:structural constituent of ribosome"/>
    <property type="evidence" value="ECO:0007669"/>
    <property type="project" value="InterPro"/>
</dbReference>
<accession>A0A286DVW9</accession>
<keyword evidence="1" id="KW-0699">rRNA-binding</keyword>
<keyword evidence="2 4" id="KW-0689">Ribosomal protein</keyword>
<dbReference type="Gene3D" id="4.10.830.10">
    <property type="entry name" value="30s Ribosomal Protein S14, Chain N"/>
    <property type="match status" value="1"/>
</dbReference>
<dbReference type="GO" id="GO:0019843">
    <property type="term" value="F:rRNA binding"/>
    <property type="evidence" value="ECO:0007669"/>
    <property type="project" value="UniProtKB-KW"/>
</dbReference>
<name>A0A286DVW9_9ACTN</name>
<evidence type="ECO:0000256" key="2">
    <source>
        <dbReference type="ARBA" id="ARBA00022980"/>
    </source>
</evidence>
<evidence type="ECO:0000313" key="4">
    <source>
        <dbReference type="EMBL" id="SOD62773.1"/>
    </source>
</evidence>
<evidence type="ECO:0000256" key="3">
    <source>
        <dbReference type="ARBA" id="ARBA00023274"/>
    </source>
</evidence>
<reference evidence="4 5" key="1">
    <citation type="submission" date="2017-09" db="EMBL/GenBank/DDBJ databases">
        <authorList>
            <person name="Ehlers B."/>
            <person name="Leendertz F.H."/>
        </authorList>
    </citation>
    <scope>NUCLEOTIDE SEQUENCE [LARGE SCALE GENOMIC DNA]</scope>
    <source>
        <strain evidence="4 5">CGMCC 4.7095</strain>
    </source>
</reference>
<keyword evidence="5" id="KW-1185">Reference proteome</keyword>
<dbReference type="EMBL" id="OCNE01000007">
    <property type="protein sequence ID" value="SOD62773.1"/>
    <property type="molecule type" value="Genomic_DNA"/>
</dbReference>
<evidence type="ECO:0000256" key="1">
    <source>
        <dbReference type="ARBA" id="ARBA00022730"/>
    </source>
</evidence>
<dbReference type="Proteomes" id="UP000219072">
    <property type="component" value="Unassembled WGS sequence"/>
</dbReference>
<keyword evidence="1" id="KW-0694">RNA-binding</keyword>
<sequence length="60" mass="6557">MFNKGHGPPCPLTIRVHEEMTSVGRAQAEDVAQRAFGLSRINLRRMGHAGELPGVTKSGW</sequence>
<organism evidence="4 5">
    <name type="scientific">Streptomyces zhaozhouensis</name>
    <dbReference type="NCBI Taxonomy" id="1300267"/>
    <lineage>
        <taxon>Bacteria</taxon>
        <taxon>Bacillati</taxon>
        <taxon>Actinomycetota</taxon>
        <taxon>Actinomycetes</taxon>
        <taxon>Kitasatosporales</taxon>
        <taxon>Streptomycetaceae</taxon>
        <taxon>Streptomyces</taxon>
    </lineage>
</organism>
<dbReference type="GO" id="GO:1990904">
    <property type="term" value="C:ribonucleoprotein complex"/>
    <property type="evidence" value="ECO:0007669"/>
    <property type="project" value="UniProtKB-KW"/>
</dbReference>